<evidence type="ECO:0000256" key="3">
    <source>
        <dbReference type="ARBA" id="ARBA00022692"/>
    </source>
</evidence>
<organism evidence="9 10">
    <name type="scientific">[Candida] railenensis</name>
    <dbReference type="NCBI Taxonomy" id="45579"/>
    <lineage>
        <taxon>Eukaryota</taxon>
        <taxon>Fungi</taxon>
        <taxon>Dikarya</taxon>
        <taxon>Ascomycota</taxon>
        <taxon>Saccharomycotina</taxon>
        <taxon>Pichiomycetes</taxon>
        <taxon>Debaryomycetaceae</taxon>
        <taxon>Kurtzmaniella</taxon>
    </lineage>
</organism>
<dbReference type="AlphaFoldDB" id="A0A9P0QP18"/>
<evidence type="ECO:0000256" key="6">
    <source>
        <dbReference type="SAM" id="MobiDB-lite"/>
    </source>
</evidence>
<evidence type="ECO:0000256" key="2">
    <source>
        <dbReference type="ARBA" id="ARBA00022475"/>
    </source>
</evidence>
<proteinExistence type="predicted"/>
<evidence type="ECO:0000313" key="9">
    <source>
        <dbReference type="EMBL" id="CAH2352280.1"/>
    </source>
</evidence>
<keyword evidence="10" id="KW-1185">Reference proteome</keyword>
<reference evidence="9" key="1">
    <citation type="submission" date="2022-03" db="EMBL/GenBank/DDBJ databases">
        <authorList>
            <person name="Legras J.-L."/>
            <person name="Devillers H."/>
            <person name="Grondin C."/>
        </authorList>
    </citation>
    <scope>NUCLEOTIDE SEQUENCE</scope>
    <source>
        <strain evidence="9">CLIB 1423</strain>
    </source>
</reference>
<dbReference type="InterPro" id="IPR003807">
    <property type="entry name" value="DUF202"/>
</dbReference>
<keyword evidence="3 7" id="KW-0812">Transmembrane</keyword>
<comment type="caution">
    <text evidence="9">The sequence shown here is derived from an EMBL/GenBank/DDBJ whole genome shotgun (WGS) entry which is preliminary data.</text>
</comment>
<feature type="transmembrane region" description="Helical" evidence="7">
    <location>
        <begin position="172"/>
        <end position="193"/>
    </location>
</feature>
<dbReference type="EMBL" id="CAKXYY010000006">
    <property type="protein sequence ID" value="CAH2352280.1"/>
    <property type="molecule type" value="Genomic_DNA"/>
</dbReference>
<dbReference type="Proteomes" id="UP000837801">
    <property type="component" value="Unassembled WGS sequence"/>
</dbReference>
<evidence type="ECO:0000256" key="7">
    <source>
        <dbReference type="SAM" id="Phobius"/>
    </source>
</evidence>
<evidence type="ECO:0000256" key="1">
    <source>
        <dbReference type="ARBA" id="ARBA00004651"/>
    </source>
</evidence>
<gene>
    <name evidence="9" type="ORF">CLIB1423_06S02850</name>
</gene>
<keyword evidence="4 7" id="KW-1133">Transmembrane helix</keyword>
<protein>
    <recommendedName>
        <fullName evidence="8">DUF202 domain-containing protein</fullName>
    </recommendedName>
</protein>
<dbReference type="PANTHER" id="PTHR34187">
    <property type="entry name" value="FGR18P"/>
    <property type="match status" value="1"/>
</dbReference>
<dbReference type="OrthoDB" id="199599at2759"/>
<accession>A0A9P0QP18</accession>
<dbReference type="PANTHER" id="PTHR34187:SF2">
    <property type="entry name" value="DUF202 DOMAIN-CONTAINING PROTEIN"/>
    <property type="match status" value="1"/>
</dbReference>
<evidence type="ECO:0000256" key="5">
    <source>
        <dbReference type="ARBA" id="ARBA00023136"/>
    </source>
</evidence>
<keyword evidence="2" id="KW-1003">Cell membrane</keyword>
<evidence type="ECO:0000256" key="4">
    <source>
        <dbReference type="ARBA" id="ARBA00022989"/>
    </source>
</evidence>
<sequence length="194" mass="21266">MSRNYDATGSSSRQRLEPANSNTNSANAQIASSSTTPLLQEKFSILETLNILKFKSISLENKGSVARDHMANERTFLAWLRTSLSFITIGIGITQLSRLEKAQKPAGSHSIQIEGASVLLLERHSPLSKFGQPLGLIFIILGIVTLLFGFFRFFKVQAMLTQNFYPASRLSIVALISSIFVIIVITFGVIVSAT</sequence>
<feature type="region of interest" description="Disordered" evidence="6">
    <location>
        <begin position="1"/>
        <end position="31"/>
    </location>
</feature>
<evidence type="ECO:0000313" key="10">
    <source>
        <dbReference type="Proteomes" id="UP000837801"/>
    </source>
</evidence>
<name>A0A9P0QP18_9ASCO</name>
<dbReference type="Pfam" id="PF02656">
    <property type="entry name" value="DUF202"/>
    <property type="match status" value="1"/>
</dbReference>
<dbReference type="GO" id="GO:0005886">
    <property type="term" value="C:plasma membrane"/>
    <property type="evidence" value="ECO:0007669"/>
    <property type="project" value="UniProtKB-SubCell"/>
</dbReference>
<feature type="transmembrane region" description="Helical" evidence="7">
    <location>
        <begin position="130"/>
        <end position="151"/>
    </location>
</feature>
<feature type="domain" description="DUF202" evidence="8">
    <location>
        <begin position="67"/>
        <end position="158"/>
    </location>
</feature>
<evidence type="ECO:0000259" key="8">
    <source>
        <dbReference type="Pfam" id="PF02656"/>
    </source>
</evidence>
<feature type="transmembrane region" description="Helical" evidence="7">
    <location>
        <begin position="76"/>
        <end position="96"/>
    </location>
</feature>
<keyword evidence="5 7" id="KW-0472">Membrane</keyword>
<comment type="subcellular location">
    <subcellularLocation>
        <location evidence="1">Cell membrane</location>
        <topology evidence="1">Multi-pass membrane protein</topology>
    </subcellularLocation>
</comment>
<dbReference type="InterPro" id="IPR052053">
    <property type="entry name" value="IM_YidH-like"/>
</dbReference>